<dbReference type="SUPFAM" id="SSF53448">
    <property type="entry name" value="Nucleotide-diphospho-sugar transferases"/>
    <property type="match status" value="1"/>
</dbReference>
<protein>
    <recommendedName>
        <fullName evidence="3">Glycosyltransferase</fullName>
    </recommendedName>
</protein>
<proteinExistence type="predicted"/>
<sequence length="260" mass="30908">MKEIPIFIERKIVNNTELKIPRNLIQTYKHNILHDAIYENIEKILEINSDYNYYLITDEIGVNLIKQYFDQHTLDAYNRLNLGAAKGDFLRYVAMYVYGGIYLDLDSNINTHLSSFIDPIIEHLFFLDGNINLQQWCFASAPKNPIILKIIEEMIRRINNNEENIFLATGPTLFTDVVYNLIENSQQYNTTLHIPWSDRFKTFMSNTRFNNGLILFESDETLDFYNKFHRITEGYNYDMLYNNDRYIPTWNCPTPNFYKL</sequence>
<organism evidence="2">
    <name type="scientific">viral metagenome</name>
    <dbReference type="NCBI Taxonomy" id="1070528"/>
    <lineage>
        <taxon>unclassified sequences</taxon>
        <taxon>metagenomes</taxon>
        <taxon>organismal metagenomes</taxon>
    </lineage>
</organism>
<dbReference type="EMBL" id="MN739104">
    <property type="protein sequence ID" value="QHS89029.1"/>
    <property type="molecule type" value="Genomic_DNA"/>
</dbReference>
<dbReference type="GO" id="GO:0000030">
    <property type="term" value="F:mannosyltransferase activity"/>
    <property type="evidence" value="ECO:0007669"/>
    <property type="project" value="TreeGrafter"/>
</dbReference>
<evidence type="ECO:0000313" key="2">
    <source>
        <dbReference type="EMBL" id="QHS89029.1"/>
    </source>
</evidence>
<keyword evidence="1" id="KW-0808">Transferase</keyword>
<name>A0A6C0BBT2_9ZZZZ</name>
<evidence type="ECO:0000256" key="1">
    <source>
        <dbReference type="ARBA" id="ARBA00022679"/>
    </source>
</evidence>
<dbReference type="PANTHER" id="PTHR32385:SF15">
    <property type="entry name" value="INOSITOL PHOSPHOCERAMIDE MANNOSYLTRANSFERASE 1"/>
    <property type="match status" value="1"/>
</dbReference>
<evidence type="ECO:0008006" key="3">
    <source>
        <dbReference type="Google" id="ProtNLM"/>
    </source>
</evidence>
<accession>A0A6C0BBT2</accession>
<dbReference type="InterPro" id="IPR029044">
    <property type="entry name" value="Nucleotide-diphossugar_trans"/>
</dbReference>
<dbReference type="InterPro" id="IPR051706">
    <property type="entry name" value="Glycosyltransferase_domain"/>
</dbReference>
<dbReference type="Pfam" id="PF04488">
    <property type="entry name" value="Gly_transf_sug"/>
    <property type="match status" value="1"/>
</dbReference>
<dbReference type="PANTHER" id="PTHR32385">
    <property type="entry name" value="MANNOSYL PHOSPHORYLINOSITOL CERAMIDE SYNTHASE"/>
    <property type="match status" value="1"/>
</dbReference>
<dbReference type="AlphaFoldDB" id="A0A6C0BBT2"/>
<dbReference type="GO" id="GO:0016020">
    <property type="term" value="C:membrane"/>
    <property type="evidence" value="ECO:0007669"/>
    <property type="project" value="GOC"/>
</dbReference>
<dbReference type="GO" id="GO:0051999">
    <property type="term" value="P:mannosyl-inositol phosphorylceramide biosynthetic process"/>
    <property type="evidence" value="ECO:0007669"/>
    <property type="project" value="TreeGrafter"/>
</dbReference>
<dbReference type="Gene3D" id="3.90.550.20">
    <property type="match status" value="1"/>
</dbReference>
<reference evidence="2" key="1">
    <citation type="journal article" date="2020" name="Nature">
        <title>Giant virus diversity and host interactions through global metagenomics.</title>
        <authorList>
            <person name="Schulz F."/>
            <person name="Roux S."/>
            <person name="Paez-Espino D."/>
            <person name="Jungbluth S."/>
            <person name="Walsh D.A."/>
            <person name="Denef V.J."/>
            <person name="McMahon K.D."/>
            <person name="Konstantinidis K.T."/>
            <person name="Eloe-Fadrosh E.A."/>
            <person name="Kyrpides N.C."/>
            <person name="Woyke T."/>
        </authorList>
    </citation>
    <scope>NUCLEOTIDE SEQUENCE</scope>
    <source>
        <strain evidence="2">GVMAG-M-3300010158-59</strain>
    </source>
</reference>
<dbReference type="InterPro" id="IPR007577">
    <property type="entry name" value="GlycoTrfase_DXD_sugar-bd_CS"/>
</dbReference>